<evidence type="ECO:0000256" key="1">
    <source>
        <dbReference type="SAM" id="Phobius"/>
    </source>
</evidence>
<feature type="transmembrane region" description="Helical" evidence="1">
    <location>
        <begin position="59"/>
        <end position="79"/>
    </location>
</feature>
<sequence>MYNLVRADLYKVSRSTYIKALFLISTICATIMILMAYLIPQGRMNPNFADLGLMFSDAHIMSVIGAVTAGILICGDMNNKVIHDLIASGHSRGKVIISKTLVLCLVIGFILLPYAIIVGIGFATGDVFSMVDQSVGFLGLLTDSGKTLTASNVLKLVIVMITLMGVYISQLSITILLGFKLKKPLYIVGLYYGFGGICAQLLLLEGKFPQFDRLFALTPYGGRHILLTLDTPWTSIIKTILIIVLYIVVIVSLTNRLFKKAEIK</sequence>
<dbReference type="KEGG" id="vpy:HZI73_01195"/>
<accession>A0A8J8MG65</accession>
<feature type="transmembrane region" description="Helical" evidence="1">
    <location>
        <begin position="236"/>
        <end position="258"/>
    </location>
</feature>
<dbReference type="EMBL" id="CP058649">
    <property type="protein sequence ID" value="QUI20994.1"/>
    <property type="molecule type" value="Genomic_DNA"/>
</dbReference>
<feature type="transmembrane region" description="Helical" evidence="1">
    <location>
        <begin position="156"/>
        <end position="178"/>
    </location>
</feature>
<keyword evidence="1" id="KW-0472">Membrane</keyword>
<dbReference type="Proteomes" id="UP000683246">
    <property type="component" value="Chromosome"/>
</dbReference>
<proteinExistence type="predicted"/>
<keyword evidence="3" id="KW-1185">Reference proteome</keyword>
<name>A0A8J8MG65_9FIRM</name>
<organism evidence="2 3">
    <name type="scientific">Vallitalea pronyensis</name>
    <dbReference type="NCBI Taxonomy" id="1348613"/>
    <lineage>
        <taxon>Bacteria</taxon>
        <taxon>Bacillati</taxon>
        <taxon>Bacillota</taxon>
        <taxon>Clostridia</taxon>
        <taxon>Lachnospirales</taxon>
        <taxon>Vallitaleaceae</taxon>
        <taxon>Vallitalea</taxon>
    </lineage>
</organism>
<gene>
    <name evidence="2" type="ORF">HZI73_01195</name>
</gene>
<feature type="transmembrane region" description="Helical" evidence="1">
    <location>
        <begin position="185"/>
        <end position="204"/>
    </location>
</feature>
<protein>
    <submittedName>
        <fullName evidence="2">ABC transporter permease</fullName>
    </submittedName>
</protein>
<dbReference type="RefSeq" id="WP_212696453.1">
    <property type="nucleotide sequence ID" value="NZ_CP058649.1"/>
</dbReference>
<evidence type="ECO:0000313" key="2">
    <source>
        <dbReference type="EMBL" id="QUI20994.1"/>
    </source>
</evidence>
<feature type="transmembrane region" description="Helical" evidence="1">
    <location>
        <begin position="20"/>
        <end position="39"/>
    </location>
</feature>
<reference evidence="2" key="1">
    <citation type="submission" date="2020-07" db="EMBL/GenBank/DDBJ databases">
        <title>Vallitalea pronyensis genome.</title>
        <authorList>
            <person name="Postec A."/>
        </authorList>
    </citation>
    <scope>NUCLEOTIDE SEQUENCE</scope>
    <source>
        <strain evidence="2">FatNI3</strain>
    </source>
</reference>
<feature type="transmembrane region" description="Helical" evidence="1">
    <location>
        <begin position="100"/>
        <end position="123"/>
    </location>
</feature>
<evidence type="ECO:0000313" key="3">
    <source>
        <dbReference type="Proteomes" id="UP000683246"/>
    </source>
</evidence>
<keyword evidence="1" id="KW-1133">Transmembrane helix</keyword>
<keyword evidence="1" id="KW-0812">Transmembrane</keyword>
<dbReference type="AlphaFoldDB" id="A0A8J8MG65"/>